<dbReference type="Gene3D" id="3.60.21.10">
    <property type="match status" value="1"/>
</dbReference>
<dbReference type="EC" id="3.1.4.-" evidence="2"/>
<feature type="domain" description="Calcineurin-like phosphoesterase" evidence="3">
    <location>
        <begin position="6"/>
        <end position="151"/>
    </location>
</feature>
<accession>S5N4L1</accession>
<evidence type="ECO:0000313" key="5">
    <source>
        <dbReference type="Proteomes" id="UP000015085"/>
    </source>
</evidence>
<reference evidence="4 5" key="1">
    <citation type="journal article" date="2014" name="Genome Announc.">
        <title>Complete Genome Sequences of Lactobacillus johnsonii Strain N6.2 and Lactobacillus reuteri Strain TD1.</title>
        <authorList>
            <person name="Leonard M.T."/>
            <person name="Valladares R.B."/>
            <person name="Ardissone A."/>
            <person name="Gonzalez C.F."/>
            <person name="Lorca G.L."/>
            <person name="Triplett E.W."/>
        </authorList>
    </citation>
    <scope>NUCLEOTIDE SEQUENCE [LARGE SCALE GENOMIC DNA]</scope>
    <source>
        <strain evidence="4 5">TD1</strain>
    </source>
</reference>
<evidence type="ECO:0000313" key="4">
    <source>
        <dbReference type="EMBL" id="AGR63971.1"/>
    </source>
</evidence>
<dbReference type="PANTHER" id="PTHR11124">
    <property type="entry name" value="VACUOLAR SORTING PROTEIN VPS29"/>
    <property type="match status" value="1"/>
</dbReference>
<dbReference type="Proteomes" id="UP000015085">
    <property type="component" value="Chromosome"/>
</dbReference>
<dbReference type="AlphaFoldDB" id="S5N4L1"/>
<dbReference type="GO" id="GO:0016787">
    <property type="term" value="F:hydrolase activity"/>
    <property type="evidence" value="ECO:0007669"/>
    <property type="project" value="UniProtKB-UniRule"/>
</dbReference>
<dbReference type="PATRIC" id="fig|1358027.3.peg.558"/>
<gene>
    <name evidence="4" type="ORF">N134_02845</name>
</gene>
<evidence type="ECO:0000256" key="2">
    <source>
        <dbReference type="RuleBase" id="RU362039"/>
    </source>
</evidence>
<dbReference type="NCBIfam" id="TIGR00040">
    <property type="entry name" value="yfcE"/>
    <property type="match status" value="1"/>
</dbReference>
<dbReference type="Pfam" id="PF12850">
    <property type="entry name" value="Metallophos_2"/>
    <property type="match status" value="1"/>
</dbReference>
<evidence type="ECO:0000256" key="1">
    <source>
        <dbReference type="ARBA" id="ARBA00008950"/>
    </source>
</evidence>
<name>S5N4L1_LIMRT</name>
<comment type="cofactor">
    <cofactor evidence="2">
        <name>a divalent metal cation</name>
        <dbReference type="ChEBI" id="CHEBI:60240"/>
    </cofactor>
</comment>
<keyword evidence="2" id="KW-0479">Metal-binding</keyword>
<dbReference type="SUPFAM" id="SSF56300">
    <property type="entry name" value="Metallo-dependent phosphatases"/>
    <property type="match status" value="1"/>
</dbReference>
<dbReference type="InterPro" id="IPR029052">
    <property type="entry name" value="Metallo-depent_PP-like"/>
</dbReference>
<comment type="similarity">
    <text evidence="1 2">Belongs to the metallophosphoesterase superfamily. YfcE family.</text>
</comment>
<dbReference type="EMBL" id="CP006603">
    <property type="protein sequence ID" value="AGR63971.1"/>
    <property type="molecule type" value="Genomic_DNA"/>
</dbReference>
<dbReference type="GO" id="GO:0046872">
    <property type="term" value="F:metal ion binding"/>
    <property type="evidence" value="ECO:0007669"/>
    <property type="project" value="UniProtKB-KW"/>
</dbReference>
<dbReference type="InterPro" id="IPR000979">
    <property type="entry name" value="Phosphodiesterase_MJ0936/Vps29"/>
</dbReference>
<dbReference type="HOGENOM" id="CLU_063749_2_0_9"/>
<dbReference type="KEGG" id="lrr:N134_02845"/>
<dbReference type="InterPro" id="IPR024654">
    <property type="entry name" value="Calcineurin-like_PHP_lpxH"/>
</dbReference>
<evidence type="ECO:0000259" key="3">
    <source>
        <dbReference type="Pfam" id="PF12850"/>
    </source>
</evidence>
<protein>
    <recommendedName>
        <fullName evidence="2">Phosphoesterase</fullName>
        <ecNumber evidence="2">3.1.4.-</ecNumber>
    </recommendedName>
</protein>
<proteinExistence type="inferred from homology"/>
<sequence length="179" mass="20263">MVVIKMKILVVSDNHREEKILTEIVQKMGKQVDLMIHCGDSELAPDQEPMSNFKAVKGNNDYGLSYPNELVINAGQEQLYLTHGHLQRVNFSLTPLMLTGQEKGASIVCYGHTHQLGAVYDHQMLIINPGSISFPRGEYAKLGGTFAIIDAQPEQFIVDYYNREMEAVPELHCEFRRQK</sequence>
<organism evidence="4 5">
    <name type="scientific">Limosilactobacillus reuteri TD1</name>
    <dbReference type="NCBI Taxonomy" id="1358027"/>
    <lineage>
        <taxon>Bacteria</taxon>
        <taxon>Bacillati</taxon>
        <taxon>Bacillota</taxon>
        <taxon>Bacilli</taxon>
        <taxon>Lactobacillales</taxon>
        <taxon>Lactobacillaceae</taxon>
        <taxon>Limosilactobacillus</taxon>
    </lineage>
</organism>